<evidence type="ECO:0000256" key="8">
    <source>
        <dbReference type="SAM" id="Phobius"/>
    </source>
</evidence>
<keyword evidence="3" id="KW-1003">Cell membrane</keyword>
<sequence>MNKLFDRACKIEKHIAMFGIVVLTLCIFLGAVSRTLGKPLSWTTDIGMLMLTWSTFLGGDIAFREGRLANLDIVVAKFPKPVQKTLVVIIYTIILIFLCSLVYLGARLTYTTRFRTFNGVPNFSFAWVTVSIPFSALFMLVTAVKRLIALLKSDDGSVIAKM</sequence>
<evidence type="ECO:0000256" key="6">
    <source>
        <dbReference type="ARBA" id="ARBA00022989"/>
    </source>
</evidence>
<keyword evidence="7 8" id="KW-0472">Membrane</keyword>
<dbReference type="EMBL" id="VSSQ01017241">
    <property type="protein sequence ID" value="MPM59335.1"/>
    <property type="molecule type" value="Genomic_DNA"/>
</dbReference>
<keyword evidence="4" id="KW-0997">Cell inner membrane</keyword>
<keyword evidence="2" id="KW-0813">Transport</keyword>
<keyword evidence="6 8" id="KW-1133">Transmembrane helix</keyword>
<dbReference type="AlphaFoldDB" id="A0A645B1K3"/>
<feature type="transmembrane region" description="Helical" evidence="8">
    <location>
        <begin position="15"/>
        <end position="34"/>
    </location>
</feature>
<reference evidence="10" key="1">
    <citation type="submission" date="2019-08" db="EMBL/GenBank/DDBJ databases">
        <authorList>
            <person name="Kucharzyk K."/>
            <person name="Murdoch R.W."/>
            <person name="Higgins S."/>
            <person name="Loffler F."/>
        </authorList>
    </citation>
    <scope>NUCLEOTIDE SEQUENCE</scope>
</reference>
<dbReference type="PANTHER" id="PTHR35011:SF2">
    <property type="entry name" value="2,3-DIKETO-L-GULONATE TRAP TRANSPORTER SMALL PERMEASE PROTEIN YIAM"/>
    <property type="match status" value="1"/>
</dbReference>
<organism evidence="10">
    <name type="scientific">bioreactor metagenome</name>
    <dbReference type="NCBI Taxonomy" id="1076179"/>
    <lineage>
        <taxon>unclassified sequences</taxon>
        <taxon>metagenomes</taxon>
        <taxon>ecological metagenomes</taxon>
    </lineage>
</organism>
<name>A0A645B1K3_9ZZZZ</name>
<evidence type="ECO:0000313" key="10">
    <source>
        <dbReference type="EMBL" id="MPM59335.1"/>
    </source>
</evidence>
<keyword evidence="5 8" id="KW-0812">Transmembrane</keyword>
<evidence type="ECO:0000256" key="7">
    <source>
        <dbReference type="ARBA" id="ARBA00023136"/>
    </source>
</evidence>
<dbReference type="Pfam" id="PF04290">
    <property type="entry name" value="DctQ"/>
    <property type="match status" value="1"/>
</dbReference>
<gene>
    <name evidence="10" type="ORF">SDC9_106175</name>
</gene>
<accession>A0A645B1K3</accession>
<evidence type="ECO:0000259" key="9">
    <source>
        <dbReference type="Pfam" id="PF04290"/>
    </source>
</evidence>
<feature type="transmembrane region" description="Helical" evidence="8">
    <location>
        <begin position="85"/>
        <end position="105"/>
    </location>
</feature>
<dbReference type="PANTHER" id="PTHR35011">
    <property type="entry name" value="2,3-DIKETO-L-GULONATE TRAP TRANSPORTER SMALL PERMEASE PROTEIN YIAM"/>
    <property type="match status" value="1"/>
</dbReference>
<dbReference type="InterPro" id="IPR055348">
    <property type="entry name" value="DctQ"/>
</dbReference>
<evidence type="ECO:0000256" key="1">
    <source>
        <dbReference type="ARBA" id="ARBA00004429"/>
    </source>
</evidence>
<dbReference type="GO" id="GO:0022857">
    <property type="term" value="F:transmembrane transporter activity"/>
    <property type="evidence" value="ECO:0007669"/>
    <property type="project" value="TreeGrafter"/>
</dbReference>
<evidence type="ECO:0000256" key="3">
    <source>
        <dbReference type="ARBA" id="ARBA00022475"/>
    </source>
</evidence>
<proteinExistence type="predicted"/>
<feature type="domain" description="Tripartite ATP-independent periplasmic transporters DctQ component" evidence="9">
    <location>
        <begin position="23"/>
        <end position="152"/>
    </location>
</feature>
<dbReference type="InterPro" id="IPR007387">
    <property type="entry name" value="TRAP_DctQ"/>
</dbReference>
<evidence type="ECO:0000256" key="5">
    <source>
        <dbReference type="ARBA" id="ARBA00022692"/>
    </source>
</evidence>
<comment type="subcellular location">
    <subcellularLocation>
        <location evidence="1">Cell inner membrane</location>
        <topology evidence="1">Multi-pass membrane protein</topology>
    </subcellularLocation>
</comment>
<protein>
    <recommendedName>
        <fullName evidence="9">Tripartite ATP-independent periplasmic transporters DctQ component domain-containing protein</fullName>
    </recommendedName>
</protein>
<dbReference type="GO" id="GO:0015740">
    <property type="term" value="P:C4-dicarboxylate transport"/>
    <property type="evidence" value="ECO:0007669"/>
    <property type="project" value="TreeGrafter"/>
</dbReference>
<evidence type="ECO:0000256" key="2">
    <source>
        <dbReference type="ARBA" id="ARBA00022448"/>
    </source>
</evidence>
<feature type="transmembrane region" description="Helical" evidence="8">
    <location>
        <begin position="125"/>
        <end position="144"/>
    </location>
</feature>
<comment type="caution">
    <text evidence="10">The sequence shown here is derived from an EMBL/GenBank/DDBJ whole genome shotgun (WGS) entry which is preliminary data.</text>
</comment>
<evidence type="ECO:0000256" key="4">
    <source>
        <dbReference type="ARBA" id="ARBA00022519"/>
    </source>
</evidence>
<dbReference type="GO" id="GO:0005886">
    <property type="term" value="C:plasma membrane"/>
    <property type="evidence" value="ECO:0007669"/>
    <property type="project" value="UniProtKB-SubCell"/>
</dbReference>